<sequence length="69" mass="7910">MKTLHQEQTELAHAAFLDALSGEFIARTGYGAYVHLNPFDIHQLFKDYLKHGMPIREYVKQSVKAYLSA</sequence>
<evidence type="ECO:0000313" key="1">
    <source>
        <dbReference type="EMBL" id="MCQ8128557.1"/>
    </source>
</evidence>
<keyword evidence="2" id="KW-1185">Reference proteome</keyword>
<organism evidence="1 2">
    <name type="scientific">Methylomonas rivi</name>
    <dbReference type="NCBI Taxonomy" id="2952226"/>
    <lineage>
        <taxon>Bacteria</taxon>
        <taxon>Pseudomonadati</taxon>
        <taxon>Pseudomonadota</taxon>
        <taxon>Gammaproteobacteria</taxon>
        <taxon>Methylococcales</taxon>
        <taxon>Methylococcaceae</taxon>
        <taxon>Methylomonas</taxon>
    </lineage>
</organism>
<dbReference type="Proteomes" id="UP001524586">
    <property type="component" value="Unassembled WGS sequence"/>
</dbReference>
<accession>A0ABT1U3Z3</accession>
<dbReference type="EMBL" id="JANIBK010000035">
    <property type="protein sequence ID" value="MCQ8128557.1"/>
    <property type="molecule type" value="Genomic_DNA"/>
</dbReference>
<comment type="caution">
    <text evidence="1">The sequence shown here is derived from an EMBL/GenBank/DDBJ whole genome shotgun (WGS) entry which is preliminary data.</text>
</comment>
<gene>
    <name evidence="1" type="ORF">NP596_08805</name>
</gene>
<protein>
    <submittedName>
        <fullName evidence="1">Uncharacterized protein</fullName>
    </submittedName>
</protein>
<name>A0ABT1U3Z3_9GAMM</name>
<dbReference type="RefSeq" id="WP_256614947.1">
    <property type="nucleotide sequence ID" value="NZ_JANIBK010000035.1"/>
</dbReference>
<reference evidence="1 2" key="1">
    <citation type="submission" date="2022-07" db="EMBL/GenBank/DDBJ databases">
        <title>Methylomonas rivi sp. nov., Methylomonas rosea sp. nov., Methylomonas aureus sp. nov. and Methylomonas subterranea sp. nov., four novel methanotrophs isolated from a freshwater creek and the deep terrestrial subsurface.</title>
        <authorList>
            <person name="Abin C."/>
            <person name="Sankaranarayanan K."/>
            <person name="Garner C."/>
            <person name="Sindelar R."/>
            <person name="Kotary K."/>
            <person name="Garner R."/>
            <person name="Barclay S."/>
            <person name="Lawson P."/>
            <person name="Krumholz L."/>
        </authorList>
    </citation>
    <scope>NUCLEOTIDE SEQUENCE [LARGE SCALE GENOMIC DNA]</scope>
    <source>
        <strain evidence="1 2">WSC-6</strain>
    </source>
</reference>
<evidence type="ECO:0000313" key="2">
    <source>
        <dbReference type="Proteomes" id="UP001524586"/>
    </source>
</evidence>
<proteinExistence type="predicted"/>